<dbReference type="AlphaFoldDB" id="A0A7X4KAK9"/>
<organism evidence="2 3">
    <name type="scientific">Duganella rivi</name>
    <dbReference type="NCBI Taxonomy" id="2666083"/>
    <lineage>
        <taxon>Bacteria</taxon>
        <taxon>Pseudomonadati</taxon>
        <taxon>Pseudomonadota</taxon>
        <taxon>Betaproteobacteria</taxon>
        <taxon>Burkholderiales</taxon>
        <taxon>Oxalobacteraceae</taxon>
        <taxon>Telluria group</taxon>
        <taxon>Duganella</taxon>
    </lineage>
</organism>
<evidence type="ECO:0000313" key="3">
    <source>
        <dbReference type="Proteomes" id="UP000450012"/>
    </source>
</evidence>
<keyword evidence="1" id="KW-1133">Transmembrane helix</keyword>
<keyword evidence="1" id="KW-0812">Transmembrane</keyword>
<reference evidence="2 3" key="1">
    <citation type="submission" date="2019-12" db="EMBL/GenBank/DDBJ databases">
        <title>Novel species isolated from a subtropical stream in China.</title>
        <authorList>
            <person name="Lu H."/>
        </authorList>
    </citation>
    <scope>NUCLEOTIDE SEQUENCE [LARGE SCALE GENOMIC DNA]</scope>
    <source>
        <strain evidence="2 3">FT55W</strain>
    </source>
</reference>
<dbReference type="RefSeq" id="WP_161012930.1">
    <property type="nucleotide sequence ID" value="NZ_WWCK01000002.1"/>
</dbReference>
<proteinExistence type="predicted"/>
<evidence type="ECO:0000313" key="2">
    <source>
        <dbReference type="EMBL" id="MYM66339.1"/>
    </source>
</evidence>
<dbReference type="EMBL" id="WWCK01000002">
    <property type="protein sequence ID" value="MYM66339.1"/>
    <property type="molecule type" value="Genomic_DNA"/>
</dbReference>
<comment type="caution">
    <text evidence="2">The sequence shown here is derived from an EMBL/GenBank/DDBJ whole genome shotgun (WGS) entry which is preliminary data.</text>
</comment>
<evidence type="ECO:0000256" key="1">
    <source>
        <dbReference type="SAM" id="Phobius"/>
    </source>
</evidence>
<gene>
    <name evidence="2" type="ORF">GTP45_05745</name>
</gene>
<protein>
    <submittedName>
        <fullName evidence="2">Uncharacterized protein</fullName>
    </submittedName>
</protein>
<name>A0A7X4KAK9_9BURK</name>
<sequence length="249" mass="28299">MRIWWDLQDAIFDFIRATVGLLRISTAWCHWRRRQFIQVCKSMTMERFFALLSAIATVCATVASGMSYSVSLASQQVADESLAVTKAIDLRNQLQQRAIITVRDASINQYGIQNSPGEESKAVTTVSLSLKNSGHNPVGWIRLRGGALFSESAESRNSMSNDSEQLLVLELGNLNLESRTRLRFGFEYWDEELKKCFYGKVEYKLVRDPKNPKEFVPTPFVSGEADDEIRRLKSDEYCTRFAASTQSQE</sequence>
<accession>A0A7X4KAK9</accession>
<keyword evidence="1" id="KW-0472">Membrane</keyword>
<dbReference type="Proteomes" id="UP000450012">
    <property type="component" value="Unassembled WGS sequence"/>
</dbReference>
<keyword evidence="3" id="KW-1185">Reference proteome</keyword>
<feature type="transmembrane region" description="Helical" evidence="1">
    <location>
        <begin position="48"/>
        <end position="68"/>
    </location>
</feature>